<dbReference type="PANTHER" id="PTHR23043:SF19">
    <property type="entry name" value="SINGLE-MINDED HOMOLOG 2"/>
    <property type="match status" value="1"/>
</dbReference>
<organism evidence="10 11">
    <name type="scientific">Takifugu flavidus</name>
    <name type="common">sansaifugu</name>
    <dbReference type="NCBI Taxonomy" id="433684"/>
    <lineage>
        <taxon>Eukaryota</taxon>
        <taxon>Metazoa</taxon>
        <taxon>Chordata</taxon>
        <taxon>Craniata</taxon>
        <taxon>Vertebrata</taxon>
        <taxon>Euteleostomi</taxon>
        <taxon>Actinopterygii</taxon>
        <taxon>Neopterygii</taxon>
        <taxon>Teleostei</taxon>
        <taxon>Neoteleostei</taxon>
        <taxon>Acanthomorphata</taxon>
        <taxon>Eupercaria</taxon>
        <taxon>Tetraodontiformes</taxon>
        <taxon>Tetradontoidea</taxon>
        <taxon>Tetraodontidae</taxon>
        <taxon>Takifugu</taxon>
    </lineage>
</organism>
<evidence type="ECO:0000256" key="1">
    <source>
        <dbReference type="ARBA" id="ARBA00004123"/>
    </source>
</evidence>
<dbReference type="PROSITE" id="PS50112">
    <property type="entry name" value="PAS"/>
    <property type="match status" value="2"/>
</dbReference>
<evidence type="ECO:0000256" key="7">
    <source>
        <dbReference type="SAM" id="MobiDB-lite"/>
    </source>
</evidence>
<feature type="domain" description="BHLH" evidence="9">
    <location>
        <begin position="1"/>
        <end position="53"/>
    </location>
</feature>
<dbReference type="InterPro" id="IPR011598">
    <property type="entry name" value="bHLH_dom"/>
</dbReference>
<sequence>MKEKCKNAAKTRREKENGEFYELAKLLPLPAAITSQLDKASIIRLTSSYLKMRTFFPDGLGDGWGHSTGYSPLDNMSRELGSHLLQTLDGFVFVVASDGKIMYISETASVHLGLSQVELTGNSIFEYIHPSDHDEMTAVLSLCQPAQHHVTQEYEAERSFFLRMKCVLAKRNAGLTCGGYKVIHCSGYLKVRQCTLDLALYESCYQTVGLVAVGHSLPPSGVTEIKLFSNMFMFRASLDFKLIFLDTRVAELTGFEPQDLIEKTLYHHVHACDIFHLRYAHHLYRSQVRVQFSRPRQDLRLGCICVAADADVSLLPAVLVKGQVTTKYYRMLSKHGGWVWVQSYATIVHNSRSSRPHCIVSVNYVLSAAECKELQLSEDQNRAMKPGHGLSSTQDHPRHFRGKGARMKPKLRAAPYPEQAAGRSQSDQLSCSPQMDVWKERFVTLSGGQNCSPGPEAGQALTHQYQQKQQPAHAQLPDPGLPGGHVGPSSSSCTLSNKYTAPALVADCRYPDGTYRHSSSCGNQHFAGSLKEGAHESWKSFPSKDPGLCSHFYTSKHGLQGGVGPQGDQALACSLFTGLVLGKEERGGLLSSRGQHFPVQVVLEQKKGPQYKYPTAGYGLPPDSHQKLGSTVELEKRSAQEERGLFRGVGVGVELATQSPYMSFNFHQVLSKRGSFKVRPLSQVREPNNRQDKGSACCGSERPYSKPSCERLRELPSYIGTSVIITNKRSRGQQPKQRSPDFPLPSYFFQLIRRDPQAFPDQSRDIVSPTCPGSPRGSPTGGTCPEHLTREASRGHPN</sequence>
<dbReference type="SUPFAM" id="SSF55785">
    <property type="entry name" value="PYP-like sensor domain (PAS domain)"/>
    <property type="match status" value="2"/>
</dbReference>
<dbReference type="Proteomes" id="UP000324091">
    <property type="component" value="Chromosome 14"/>
</dbReference>
<dbReference type="Gene3D" id="4.10.280.10">
    <property type="entry name" value="Helix-loop-helix DNA-binding domain"/>
    <property type="match status" value="1"/>
</dbReference>
<evidence type="ECO:0000256" key="5">
    <source>
        <dbReference type="ARBA" id="ARBA00023163"/>
    </source>
</evidence>
<feature type="compositionally biased region" description="Basic residues" evidence="7">
    <location>
        <begin position="398"/>
        <end position="411"/>
    </location>
</feature>
<feature type="compositionally biased region" description="Polar residues" evidence="7">
    <location>
        <begin position="725"/>
        <end position="737"/>
    </location>
</feature>
<feature type="region of interest" description="Disordered" evidence="7">
    <location>
        <begin position="758"/>
        <end position="798"/>
    </location>
</feature>
<feature type="region of interest" description="Disordered" evidence="7">
    <location>
        <begin position="682"/>
        <end position="707"/>
    </location>
</feature>
<feature type="compositionally biased region" description="Low complexity" evidence="7">
    <location>
        <begin position="768"/>
        <end position="785"/>
    </location>
</feature>
<dbReference type="Pfam" id="PF08447">
    <property type="entry name" value="PAS_3"/>
    <property type="match status" value="1"/>
</dbReference>
<dbReference type="NCBIfam" id="TIGR00229">
    <property type="entry name" value="sensory_box"/>
    <property type="match status" value="1"/>
</dbReference>
<dbReference type="EMBL" id="RHFK02000006">
    <property type="protein sequence ID" value="TWW74211.1"/>
    <property type="molecule type" value="Genomic_DNA"/>
</dbReference>
<dbReference type="InterPro" id="IPR013655">
    <property type="entry name" value="PAS_fold_3"/>
</dbReference>
<dbReference type="AlphaFoldDB" id="A0A5C6P5Z6"/>
<evidence type="ECO:0000313" key="10">
    <source>
        <dbReference type="EMBL" id="TWW74211.1"/>
    </source>
</evidence>
<name>A0A5C6P5Z6_9TELE</name>
<evidence type="ECO:0000259" key="8">
    <source>
        <dbReference type="PROSITE" id="PS50112"/>
    </source>
</evidence>
<evidence type="ECO:0000256" key="2">
    <source>
        <dbReference type="ARBA" id="ARBA00022737"/>
    </source>
</evidence>
<reference evidence="10 11" key="1">
    <citation type="submission" date="2019-04" db="EMBL/GenBank/DDBJ databases">
        <title>Chromosome genome assembly for Takifugu flavidus.</title>
        <authorList>
            <person name="Xiao S."/>
        </authorList>
    </citation>
    <scope>NUCLEOTIDE SEQUENCE [LARGE SCALE GENOMIC DNA]</scope>
    <source>
        <strain evidence="10">HTHZ2018</strain>
        <tissue evidence="10">Muscle</tissue>
    </source>
</reference>
<keyword evidence="3" id="KW-0805">Transcription regulation</keyword>
<gene>
    <name evidence="10" type="ORF">D4764_14G0002120</name>
</gene>
<protein>
    <submittedName>
        <fullName evidence="10">Single-minded-like protein 2 SIM transcription factor</fullName>
    </submittedName>
</protein>
<dbReference type="FunFam" id="4.10.280.10:FF:000007">
    <property type="entry name" value="single-minded homolog 1 isoform X1"/>
    <property type="match status" value="1"/>
</dbReference>
<comment type="caution">
    <text evidence="10">The sequence shown here is derived from an EMBL/GenBank/DDBJ whole genome shotgun (WGS) entry which is preliminary data.</text>
</comment>
<dbReference type="InterPro" id="IPR035965">
    <property type="entry name" value="PAS-like_dom_sf"/>
</dbReference>
<evidence type="ECO:0000259" key="9">
    <source>
        <dbReference type="PROSITE" id="PS50888"/>
    </source>
</evidence>
<dbReference type="SUPFAM" id="SSF47459">
    <property type="entry name" value="HLH, helix-loop-helix DNA-binding domain"/>
    <property type="match status" value="1"/>
</dbReference>
<dbReference type="InterPro" id="IPR001610">
    <property type="entry name" value="PAC"/>
</dbReference>
<comment type="subcellular location">
    <subcellularLocation>
        <location evidence="1">Nucleus</location>
    </subcellularLocation>
</comment>
<dbReference type="Pfam" id="PF23171">
    <property type="entry name" value="bHLH_HIF1A"/>
    <property type="match status" value="1"/>
</dbReference>
<dbReference type="GO" id="GO:0005634">
    <property type="term" value="C:nucleus"/>
    <property type="evidence" value="ECO:0007669"/>
    <property type="project" value="UniProtKB-SubCell"/>
</dbReference>
<keyword evidence="6" id="KW-0539">Nucleus</keyword>
<feature type="compositionally biased region" description="Basic and acidic residues" evidence="7">
    <location>
        <begin position="787"/>
        <end position="798"/>
    </location>
</feature>
<evidence type="ECO:0000256" key="4">
    <source>
        <dbReference type="ARBA" id="ARBA00023125"/>
    </source>
</evidence>
<evidence type="ECO:0000313" key="11">
    <source>
        <dbReference type="Proteomes" id="UP000324091"/>
    </source>
</evidence>
<feature type="region of interest" description="Disordered" evidence="7">
    <location>
        <begin position="725"/>
        <end position="744"/>
    </location>
</feature>
<keyword evidence="4" id="KW-0238">DNA-binding</keyword>
<evidence type="ECO:0000256" key="6">
    <source>
        <dbReference type="ARBA" id="ARBA00023242"/>
    </source>
</evidence>
<evidence type="ECO:0000256" key="3">
    <source>
        <dbReference type="ARBA" id="ARBA00023015"/>
    </source>
</evidence>
<dbReference type="InterPro" id="IPR013767">
    <property type="entry name" value="PAS_fold"/>
</dbReference>
<dbReference type="SMART" id="SM00353">
    <property type="entry name" value="HLH"/>
    <property type="match status" value="1"/>
</dbReference>
<dbReference type="InterPro" id="IPR000014">
    <property type="entry name" value="PAS"/>
</dbReference>
<feature type="region of interest" description="Disordered" evidence="7">
    <location>
        <begin position="448"/>
        <end position="492"/>
    </location>
</feature>
<dbReference type="SMART" id="SM00091">
    <property type="entry name" value="PAS"/>
    <property type="match status" value="2"/>
</dbReference>
<dbReference type="FunFam" id="3.30.450.20:FF:000017">
    <property type="entry name" value="SIM bHLH transcription factor 2"/>
    <property type="match status" value="1"/>
</dbReference>
<keyword evidence="2" id="KW-0677">Repeat</keyword>
<dbReference type="PANTHER" id="PTHR23043">
    <property type="entry name" value="HYPOXIA-INDUCIBLE FACTOR 1 ALPHA"/>
    <property type="match status" value="1"/>
</dbReference>
<dbReference type="SMART" id="SM00086">
    <property type="entry name" value="PAC"/>
    <property type="match status" value="1"/>
</dbReference>
<feature type="domain" description="PAS" evidence="8">
    <location>
        <begin position="77"/>
        <end position="140"/>
    </location>
</feature>
<keyword evidence="11" id="KW-1185">Reference proteome</keyword>
<dbReference type="Gene3D" id="3.30.450.20">
    <property type="entry name" value="PAS domain"/>
    <property type="match status" value="2"/>
</dbReference>
<dbReference type="CDD" id="cd00130">
    <property type="entry name" value="PAS"/>
    <property type="match status" value="2"/>
</dbReference>
<accession>A0A5C6P5Z6</accession>
<keyword evidence="5" id="KW-0804">Transcription</keyword>
<feature type="region of interest" description="Disordered" evidence="7">
    <location>
        <begin position="382"/>
        <end position="430"/>
    </location>
</feature>
<dbReference type="GO" id="GO:0000977">
    <property type="term" value="F:RNA polymerase II transcription regulatory region sequence-specific DNA binding"/>
    <property type="evidence" value="ECO:0007669"/>
    <property type="project" value="TreeGrafter"/>
</dbReference>
<feature type="compositionally biased region" description="Low complexity" evidence="7">
    <location>
        <begin position="463"/>
        <end position="475"/>
    </location>
</feature>
<dbReference type="PROSITE" id="PS50888">
    <property type="entry name" value="BHLH"/>
    <property type="match status" value="1"/>
</dbReference>
<feature type="domain" description="PAS" evidence="8">
    <location>
        <begin position="233"/>
        <end position="273"/>
    </location>
</feature>
<dbReference type="Pfam" id="PF00989">
    <property type="entry name" value="PAS"/>
    <property type="match status" value="1"/>
</dbReference>
<proteinExistence type="predicted"/>
<dbReference type="GO" id="GO:0000981">
    <property type="term" value="F:DNA-binding transcription factor activity, RNA polymerase II-specific"/>
    <property type="evidence" value="ECO:0007669"/>
    <property type="project" value="TreeGrafter"/>
</dbReference>
<dbReference type="InterPro" id="IPR036638">
    <property type="entry name" value="HLH_DNA-bd_sf"/>
</dbReference>
<dbReference type="GO" id="GO:0046983">
    <property type="term" value="F:protein dimerization activity"/>
    <property type="evidence" value="ECO:0007669"/>
    <property type="project" value="InterPro"/>
</dbReference>